<evidence type="ECO:0000313" key="2">
    <source>
        <dbReference type="Proteomes" id="UP000006692"/>
    </source>
</evidence>
<dbReference type="KEGG" id="pba:PSEBR_m871"/>
<reference evidence="1 2" key="1">
    <citation type="journal article" date="2011" name="J. Bacteriol.">
        <title>Complete genome sequence of a beneficial plant root-associated bacterium, Pseudomonas brassicacearum.</title>
        <authorList>
            <person name="Ortet P."/>
            <person name="Barakat M."/>
            <person name="Lalaouna D."/>
            <person name="Fochesato S."/>
            <person name="Barbe V."/>
            <person name="Vacherie B."/>
            <person name="Santaella C."/>
            <person name="Heulin T."/>
            <person name="Achouak W."/>
        </authorList>
    </citation>
    <scope>NUCLEOTIDE SEQUENCE [LARGE SCALE GENOMIC DNA]</scope>
    <source>
        <strain evidence="1 2">NFM421</strain>
    </source>
</reference>
<dbReference type="EMBL" id="CP002585">
    <property type="protein sequence ID" value="AEA68960.1"/>
    <property type="molecule type" value="Genomic_DNA"/>
</dbReference>
<name>F2KHB1_PSEBN</name>
<dbReference type="AlphaFoldDB" id="F2KHB1"/>
<evidence type="ECO:0000313" key="1">
    <source>
        <dbReference type="EMBL" id="AEA68960.1"/>
    </source>
</evidence>
<reference key="2">
    <citation type="submission" date="2011-03" db="EMBL/GenBank/DDBJ databases">
        <title>Complete Genome Sequence of a beneficial plant roots-associated bacterium Pseudomonas brassicacearum.</title>
        <authorList>
            <person name="Ortet P."/>
            <person name="Barakat M."/>
            <person name="Lalaouna D."/>
            <person name="Fochesato S."/>
            <person name="Barbe V."/>
            <person name="Santaella C."/>
            <person name="Heulin T."/>
            <person name="Achouak W."/>
        </authorList>
    </citation>
    <scope>NUCLEOTIDE SEQUENCE</scope>
    <source>
        <strain>NFM421</strain>
    </source>
</reference>
<organism evidence="1 2">
    <name type="scientific">Pseudomonas brassicacearum (strain NFM421)</name>
    <dbReference type="NCBI Taxonomy" id="994484"/>
    <lineage>
        <taxon>Bacteria</taxon>
        <taxon>Pseudomonadati</taxon>
        <taxon>Pseudomonadota</taxon>
        <taxon>Gammaproteobacteria</taxon>
        <taxon>Pseudomonadales</taxon>
        <taxon>Pseudomonadaceae</taxon>
        <taxon>Pseudomonas</taxon>
    </lineage>
</organism>
<dbReference type="STRING" id="994484.PSEBR_m871"/>
<dbReference type="HOGENOM" id="CLU_2303531_0_0_6"/>
<sequence>MGASLLWEQGLPAIQATRSPVRPRRLIASKLCSHSKPCSHNGFCRSPELLPTHPTYRFESSIRASGAACINDLAGIARYKKRKDPCGLNPRTPTCVLALK</sequence>
<gene>
    <name evidence="1" type="ORF">PSEBR_m871</name>
</gene>
<protein>
    <submittedName>
        <fullName evidence="1">Uncharacterized protein</fullName>
    </submittedName>
</protein>
<proteinExistence type="predicted"/>
<accession>F2KHB1</accession>
<dbReference type="Proteomes" id="UP000006692">
    <property type="component" value="Chromosome"/>
</dbReference>